<dbReference type="WBParaSite" id="nRc.2.0.1.t48129-RA">
    <property type="protein sequence ID" value="nRc.2.0.1.t48129-RA"/>
    <property type="gene ID" value="nRc.2.0.1.g48129"/>
</dbReference>
<name>A0A915LAL8_ROMCU</name>
<dbReference type="Proteomes" id="UP000887565">
    <property type="component" value="Unplaced"/>
</dbReference>
<accession>A0A915LAL8</accession>
<evidence type="ECO:0000313" key="2">
    <source>
        <dbReference type="Proteomes" id="UP000887565"/>
    </source>
</evidence>
<keyword evidence="2" id="KW-1185">Reference proteome</keyword>
<organism evidence="2 3">
    <name type="scientific">Romanomermis culicivorax</name>
    <name type="common">Nematode worm</name>
    <dbReference type="NCBI Taxonomy" id="13658"/>
    <lineage>
        <taxon>Eukaryota</taxon>
        <taxon>Metazoa</taxon>
        <taxon>Ecdysozoa</taxon>
        <taxon>Nematoda</taxon>
        <taxon>Enoplea</taxon>
        <taxon>Dorylaimia</taxon>
        <taxon>Mermithida</taxon>
        <taxon>Mermithoidea</taxon>
        <taxon>Mermithidae</taxon>
        <taxon>Romanomermis</taxon>
    </lineage>
</organism>
<protein>
    <submittedName>
        <fullName evidence="3">Uncharacterized protein</fullName>
    </submittedName>
</protein>
<evidence type="ECO:0000313" key="3">
    <source>
        <dbReference type="WBParaSite" id="nRc.2.0.1.t48129-RA"/>
    </source>
</evidence>
<feature type="region of interest" description="Disordered" evidence="1">
    <location>
        <begin position="1"/>
        <end position="24"/>
    </location>
</feature>
<proteinExistence type="predicted"/>
<reference evidence="3" key="1">
    <citation type="submission" date="2022-11" db="UniProtKB">
        <authorList>
            <consortium name="WormBaseParasite"/>
        </authorList>
    </citation>
    <scope>IDENTIFICATION</scope>
</reference>
<evidence type="ECO:0000256" key="1">
    <source>
        <dbReference type="SAM" id="MobiDB-lite"/>
    </source>
</evidence>
<dbReference type="AlphaFoldDB" id="A0A915LAL8"/>
<sequence length="91" mass="10321">MSFDDARDTGQSSSASSAASSQQEPKFTLALVLETLSDLCSKSNENAAKRDDLMAELRETCPYWKKDDMIESRKLVDEVRQIFLCKMYTRS</sequence>
<feature type="compositionally biased region" description="Low complexity" evidence="1">
    <location>
        <begin position="11"/>
        <end position="23"/>
    </location>
</feature>